<dbReference type="InterPro" id="IPR024633">
    <property type="entry name" value="DnaA_N_dom"/>
</dbReference>
<organism evidence="3 4">
    <name type="scientific">Sutcliffiella horikoshii</name>
    <dbReference type="NCBI Taxonomy" id="79883"/>
    <lineage>
        <taxon>Bacteria</taxon>
        <taxon>Bacillati</taxon>
        <taxon>Bacillota</taxon>
        <taxon>Bacilli</taxon>
        <taxon>Bacillales</taxon>
        <taxon>Bacillaceae</taxon>
        <taxon>Sutcliffiella</taxon>
    </lineage>
</organism>
<keyword evidence="1" id="KW-0175">Coiled coil</keyword>
<evidence type="ECO:0000313" key="3">
    <source>
        <dbReference type="EMBL" id="ART75182.1"/>
    </source>
</evidence>
<evidence type="ECO:0000313" key="4">
    <source>
        <dbReference type="Proteomes" id="UP000195573"/>
    </source>
</evidence>
<sequence length="121" mass="14404">MSQIWTSVKERLREEMEKQSYKTWIENTLAAINEDDLIIYCDNEYQRDWLEKQYIDLIFHTVKVITGQTYEIYFEVKSKDSLIGSVDDMDTLRKKVTDLEKSMKALEERLRRLEGTGSSTH</sequence>
<feature type="domain" description="DnaA N-terminal" evidence="2">
    <location>
        <begin position="3"/>
        <end position="60"/>
    </location>
</feature>
<protein>
    <recommendedName>
        <fullName evidence="2">DnaA N-terminal domain-containing protein</fullName>
    </recommendedName>
</protein>
<evidence type="ECO:0000256" key="1">
    <source>
        <dbReference type="SAM" id="Coils"/>
    </source>
</evidence>
<dbReference type="EMBL" id="CP020880">
    <property type="protein sequence ID" value="ART75182.1"/>
    <property type="molecule type" value="Genomic_DNA"/>
</dbReference>
<gene>
    <name evidence="3" type="ORF">B4U37_03600</name>
</gene>
<accession>A0ABM6KFS9</accession>
<dbReference type="InterPro" id="IPR038454">
    <property type="entry name" value="DnaA_N_sf"/>
</dbReference>
<proteinExistence type="predicted"/>
<dbReference type="RefSeq" id="WP_088017114.1">
    <property type="nucleotide sequence ID" value="NZ_CP020880.1"/>
</dbReference>
<dbReference type="Gene3D" id="3.30.300.180">
    <property type="match status" value="1"/>
</dbReference>
<evidence type="ECO:0000259" key="2">
    <source>
        <dbReference type="Pfam" id="PF11638"/>
    </source>
</evidence>
<dbReference type="Pfam" id="PF11638">
    <property type="entry name" value="DnaA_N"/>
    <property type="match status" value="1"/>
</dbReference>
<dbReference type="Proteomes" id="UP000195573">
    <property type="component" value="Chromosome"/>
</dbReference>
<dbReference type="GeneID" id="96737515"/>
<name>A0ABM6KFS9_9BACI</name>
<keyword evidence="4" id="KW-1185">Reference proteome</keyword>
<feature type="coiled-coil region" evidence="1">
    <location>
        <begin position="89"/>
        <end position="116"/>
    </location>
</feature>
<reference evidence="3 4" key="1">
    <citation type="submission" date="2017-04" db="EMBL/GenBank/DDBJ databases">
        <title>Complete Genome Sequence of the Bacillus horikoshii 20a strain from Cuatro Cienegas, Coahuila, Mexico.</title>
        <authorList>
            <person name="Zarza E."/>
            <person name="Alcaraz L.D."/>
            <person name="Aguilar-Salinas B."/>
            <person name="Islas A."/>
            <person name="Olmedo-Alvarez G."/>
        </authorList>
    </citation>
    <scope>NUCLEOTIDE SEQUENCE [LARGE SCALE GENOMIC DNA]</scope>
    <source>
        <strain evidence="3 4">20a</strain>
    </source>
</reference>